<dbReference type="EMBL" id="CABVHY010000001">
    <property type="protein sequence ID" value="VVN67880.1"/>
    <property type="molecule type" value="Genomic_DNA"/>
</dbReference>
<dbReference type="PANTHER" id="PTHR43459">
    <property type="entry name" value="ENOYL-COA HYDRATASE"/>
    <property type="match status" value="1"/>
</dbReference>
<sequence length="254" mass="27279">MDNSLLKEMRGRTLILSINVPERRNSVSPAMRGLLYEALVQADEDPQVRSVVLTGVGGVFCAGGDITDMNVSDLSSGRARMRRSHRLIRQMLGMGKPIICAVEGWAAGAGLSLAMACDSVVSSDRARFAASFGQVGLMADMGLLFTLPQRVGIGRAKQIIFYGEKWNAADAERLGLIDHLVAEGQALEFALGRAQVLERQAPLPLALSKAVLAQGLDALLERECELQSQLFLSADHAEGKAAFISKRPAQFKGA</sequence>
<dbReference type="OrthoDB" id="9777711at2"/>
<dbReference type="Gene3D" id="3.90.226.10">
    <property type="entry name" value="2-enoyl-CoA Hydratase, Chain A, domain 1"/>
    <property type="match status" value="1"/>
</dbReference>
<evidence type="ECO:0000313" key="3">
    <source>
        <dbReference type="Proteomes" id="UP000379480"/>
    </source>
</evidence>
<protein>
    <submittedName>
        <fullName evidence="2">2,3-dehydroadipyl-CoA hydratase</fullName>
        <ecNumber evidence="2">4.2.1.17</ecNumber>
    </submittedName>
</protein>
<reference evidence="2 3" key="1">
    <citation type="submission" date="2019-09" db="EMBL/GenBank/DDBJ databases">
        <authorList>
            <person name="Chandra G."/>
            <person name="Truman W A."/>
        </authorList>
    </citation>
    <scope>NUCLEOTIDE SEQUENCE [LARGE SCALE GENOMIC DNA]</scope>
    <source>
        <strain evidence="2">PS723</strain>
    </source>
</reference>
<accession>A0A5E6ZMV9</accession>
<name>A0A5E6ZMV9_PSEFL</name>
<dbReference type="Pfam" id="PF00378">
    <property type="entry name" value="ECH_1"/>
    <property type="match status" value="1"/>
</dbReference>
<gene>
    <name evidence="2" type="primary">paaF</name>
    <name evidence="2" type="ORF">PS723_00215</name>
</gene>
<dbReference type="RefSeq" id="WP_150801839.1">
    <property type="nucleotide sequence ID" value="NZ_CABVHY010000001.1"/>
</dbReference>
<dbReference type="PANTHER" id="PTHR43459:SF1">
    <property type="entry name" value="EG:BACN32G11.4 PROTEIN"/>
    <property type="match status" value="1"/>
</dbReference>
<dbReference type="GO" id="GO:0004300">
    <property type="term" value="F:enoyl-CoA hydratase activity"/>
    <property type="evidence" value="ECO:0007669"/>
    <property type="project" value="UniProtKB-EC"/>
</dbReference>
<evidence type="ECO:0000313" key="2">
    <source>
        <dbReference type="EMBL" id="VVN67880.1"/>
    </source>
</evidence>
<evidence type="ECO:0000256" key="1">
    <source>
        <dbReference type="ARBA" id="ARBA00005254"/>
    </source>
</evidence>
<dbReference type="InterPro" id="IPR029045">
    <property type="entry name" value="ClpP/crotonase-like_dom_sf"/>
</dbReference>
<dbReference type="InterPro" id="IPR014748">
    <property type="entry name" value="Enoyl-CoA_hydra_C"/>
</dbReference>
<dbReference type="SUPFAM" id="SSF52096">
    <property type="entry name" value="ClpP/crotonase"/>
    <property type="match status" value="1"/>
</dbReference>
<organism evidence="2 3">
    <name type="scientific">Pseudomonas fluorescens</name>
    <dbReference type="NCBI Taxonomy" id="294"/>
    <lineage>
        <taxon>Bacteria</taxon>
        <taxon>Pseudomonadati</taxon>
        <taxon>Pseudomonadota</taxon>
        <taxon>Gammaproteobacteria</taxon>
        <taxon>Pseudomonadales</taxon>
        <taxon>Pseudomonadaceae</taxon>
        <taxon>Pseudomonas</taxon>
    </lineage>
</organism>
<dbReference type="EC" id="4.2.1.17" evidence="2"/>
<dbReference type="InterPro" id="IPR001753">
    <property type="entry name" value="Enoyl-CoA_hydra/iso"/>
</dbReference>
<dbReference type="Gene3D" id="1.10.12.10">
    <property type="entry name" value="Lyase 2-enoyl-coa Hydratase, Chain A, domain 2"/>
    <property type="match status" value="1"/>
</dbReference>
<keyword evidence="2" id="KW-0456">Lyase</keyword>
<proteinExistence type="inferred from homology"/>
<comment type="similarity">
    <text evidence="1">Belongs to the enoyl-CoA hydratase/isomerase family.</text>
</comment>
<dbReference type="Proteomes" id="UP000379480">
    <property type="component" value="Unassembled WGS sequence"/>
</dbReference>
<dbReference type="AlphaFoldDB" id="A0A5E6ZMV9"/>
<dbReference type="CDD" id="cd06558">
    <property type="entry name" value="crotonase-like"/>
    <property type="match status" value="1"/>
</dbReference>